<name>A0AAU9QRE9_9VIBR</name>
<accession>A0AAU9QRE9</accession>
<gene>
    <name evidence="1" type="ORF">THF1A12_40250</name>
</gene>
<comment type="caution">
    <text evidence="1">The sequence shown here is derived from an EMBL/GenBank/DDBJ whole genome shotgun (WGS) entry which is preliminary data.</text>
</comment>
<reference evidence="1" key="1">
    <citation type="submission" date="2022-01" db="EMBL/GenBank/DDBJ databases">
        <authorList>
            <person name="Lagorce A."/>
        </authorList>
    </citation>
    <scope>NUCLEOTIDE SEQUENCE</scope>
    <source>
        <strain evidence="1">Th15_F1_A12</strain>
    </source>
</reference>
<proteinExistence type="predicted"/>
<dbReference type="Proteomes" id="UP001295462">
    <property type="component" value="Unassembled WGS sequence"/>
</dbReference>
<sequence length="71" mass="7830">MIDELLIYAVTGNTTEFNDPANIGLVISIDNLDVIKLLCLKNIAHNYSAFSESVCFETEEQGTSLSCMVEQ</sequence>
<protein>
    <submittedName>
        <fullName evidence="1">Uncharacterized protein</fullName>
    </submittedName>
</protein>
<dbReference type="AlphaFoldDB" id="A0AAU9QRE9"/>
<evidence type="ECO:0000313" key="1">
    <source>
        <dbReference type="EMBL" id="CAH1599715.1"/>
    </source>
</evidence>
<dbReference type="EMBL" id="CAKMUD010000094">
    <property type="protein sequence ID" value="CAH1599715.1"/>
    <property type="molecule type" value="Genomic_DNA"/>
</dbReference>
<evidence type="ECO:0000313" key="2">
    <source>
        <dbReference type="Proteomes" id="UP001295462"/>
    </source>
</evidence>
<organism evidence="1 2">
    <name type="scientific">Vibrio jasicida</name>
    <dbReference type="NCBI Taxonomy" id="766224"/>
    <lineage>
        <taxon>Bacteria</taxon>
        <taxon>Pseudomonadati</taxon>
        <taxon>Pseudomonadota</taxon>
        <taxon>Gammaproteobacteria</taxon>
        <taxon>Vibrionales</taxon>
        <taxon>Vibrionaceae</taxon>
        <taxon>Vibrio</taxon>
    </lineage>
</organism>